<feature type="transmembrane region" description="Helical" evidence="1">
    <location>
        <begin position="37"/>
        <end position="61"/>
    </location>
</feature>
<dbReference type="Proteomes" id="UP000292886">
    <property type="component" value="Chromosome"/>
</dbReference>
<evidence type="ECO:0000256" key="1">
    <source>
        <dbReference type="SAM" id="Phobius"/>
    </source>
</evidence>
<dbReference type="KEGG" id="wei:EQG49_07615"/>
<evidence type="ECO:0000313" key="3">
    <source>
        <dbReference type="Proteomes" id="UP000292886"/>
    </source>
</evidence>
<keyword evidence="1" id="KW-0812">Transmembrane</keyword>
<organism evidence="2 3">
    <name type="scientific">Periweissella cryptocerci</name>
    <dbReference type="NCBI Taxonomy" id="2506420"/>
    <lineage>
        <taxon>Bacteria</taxon>
        <taxon>Bacillati</taxon>
        <taxon>Bacillota</taxon>
        <taxon>Bacilli</taxon>
        <taxon>Lactobacillales</taxon>
        <taxon>Lactobacillaceae</taxon>
        <taxon>Periweissella</taxon>
    </lineage>
</organism>
<dbReference type="AlphaFoldDB" id="A0A4V1AIQ6"/>
<gene>
    <name evidence="2" type="ORF">EQG49_07615</name>
</gene>
<keyword evidence="1" id="KW-0472">Membrane</keyword>
<proteinExistence type="predicted"/>
<sequence>MDIDILREMKAMLEQVMELREQRKAIVEQQDVRQQHFFAITTTIFQIILMTLGAIAVILIMKGPDTWPLMALLAGVVILAILMFTKVLRRLLVVGYLAFSRPRRRADYHEISDLEKQINDRLSVLDANRELVPESYWYTRTLGQLIFYLQSKQVWSIEEALDLVKIDDQDTRYRSKYENIYEKETALLKKLGLAYDYSLTDERKIEGVYFK</sequence>
<name>A0A4V1AIQ6_9LACO</name>
<evidence type="ECO:0000313" key="2">
    <source>
        <dbReference type="EMBL" id="QBO36335.1"/>
    </source>
</evidence>
<protein>
    <submittedName>
        <fullName evidence="2">Sulfite exporter TauE/SafE family protein</fullName>
    </submittedName>
</protein>
<accession>A0A4V1AIQ6</accession>
<dbReference type="EMBL" id="CP037940">
    <property type="protein sequence ID" value="QBO36335.1"/>
    <property type="molecule type" value="Genomic_DNA"/>
</dbReference>
<feature type="transmembrane region" description="Helical" evidence="1">
    <location>
        <begin position="67"/>
        <end position="85"/>
    </location>
</feature>
<keyword evidence="3" id="KW-1185">Reference proteome</keyword>
<reference evidence="3" key="1">
    <citation type="submission" date="2019-03" db="EMBL/GenBank/DDBJ databases">
        <title>Weissella sp. 26KH-42 Genome sequencing.</title>
        <authorList>
            <person name="Heo J."/>
            <person name="Kim S.-J."/>
            <person name="Kim J.-S."/>
            <person name="Hong S.-B."/>
            <person name="Kwon S.-W."/>
        </authorList>
    </citation>
    <scope>NUCLEOTIDE SEQUENCE [LARGE SCALE GENOMIC DNA]</scope>
    <source>
        <strain evidence="3">26KH-42</strain>
    </source>
</reference>
<keyword evidence="1" id="KW-1133">Transmembrane helix</keyword>
<dbReference type="RefSeq" id="WP_133363412.1">
    <property type="nucleotide sequence ID" value="NZ_CP037940.1"/>
</dbReference>